<organism evidence="2 3">
    <name type="scientific">Mycena rosella</name>
    <name type="common">Pink bonnet</name>
    <name type="synonym">Agaricus rosellus</name>
    <dbReference type="NCBI Taxonomy" id="1033263"/>
    <lineage>
        <taxon>Eukaryota</taxon>
        <taxon>Fungi</taxon>
        <taxon>Dikarya</taxon>
        <taxon>Basidiomycota</taxon>
        <taxon>Agaricomycotina</taxon>
        <taxon>Agaricomycetes</taxon>
        <taxon>Agaricomycetidae</taxon>
        <taxon>Agaricales</taxon>
        <taxon>Marasmiineae</taxon>
        <taxon>Mycenaceae</taxon>
        <taxon>Mycena</taxon>
    </lineage>
</organism>
<dbReference type="EMBL" id="JARKIE010000023">
    <property type="protein sequence ID" value="KAJ7699318.1"/>
    <property type="molecule type" value="Genomic_DNA"/>
</dbReference>
<comment type="caution">
    <text evidence="2">The sequence shown here is derived from an EMBL/GenBank/DDBJ whole genome shotgun (WGS) entry which is preliminary data.</text>
</comment>
<evidence type="ECO:0000313" key="2">
    <source>
        <dbReference type="EMBL" id="KAJ7699318.1"/>
    </source>
</evidence>
<name>A0AAD7GKS1_MYCRO</name>
<proteinExistence type="predicted"/>
<protein>
    <submittedName>
        <fullName evidence="2">Uncharacterized protein</fullName>
    </submittedName>
</protein>
<reference evidence="2" key="1">
    <citation type="submission" date="2023-03" db="EMBL/GenBank/DDBJ databases">
        <title>Massive genome expansion in bonnet fungi (Mycena s.s.) driven by repeated elements and novel gene families across ecological guilds.</title>
        <authorList>
            <consortium name="Lawrence Berkeley National Laboratory"/>
            <person name="Harder C.B."/>
            <person name="Miyauchi S."/>
            <person name="Viragh M."/>
            <person name="Kuo A."/>
            <person name="Thoen E."/>
            <person name="Andreopoulos B."/>
            <person name="Lu D."/>
            <person name="Skrede I."/>
            <person name="Drula E."/>
            <person name="Henrissat B."/>
            <person name="Morin E."/>
            <person name="Kohler A."/>
            <person name="Barry K."/>
            <person name="LaButti K."/>
            <person name="Morin E."/>
            <person name="Salamov A."/>
            <person name="Lipzen A."/>
            <person name="Mereny Z."/>
            <person name="Hegedus B."/>
            <person name="Baldrian P."/>
            <person name="Stursova M."/>
            <person name="Weitz H."/>
            <person name="Taylor A."/>
            <person name="Grigoriev I.V."/>
            <person name="Nagy L.G."/>
            <person name="Martin F."/>
            <person name="Kauserud H."/>
        </authorList>
    </citation>
    <scope>NUCLEOTIDE SEQUENCE</scope>
    <source>
        <strain evidence="2">CBHHK067</strain>
    </source>
</reference>
<dbReference type="AlphaFoldDB" id="A0AAD7GKS1"/>
<sequence length="409" mass="45984">MPISGNITAFVGRHRVLNSGEQLLILWNYGYRKMIAIEVVGMNMDWTVGGTDYFEQSRYQDELTHQCMGKVQALLNTINFEREDSWGYMIDRPSGPRIIQKSKELYRIPCDFLWAPRADMSEIEMYSFHYSGQGTGRAIWRGKKVDVMIACDESGLRLVERETRGLKAVQGMDITFDIVAHLFRGDLLVGILTEPSHWSRGIKIGDRAAICAAYAKLERAFIVQGFVNSQTIVVDENSRVRIMDLHSFIYHTRNERKRFEENAQKYHWDSLSEVFGYLAPVPAGFGPRAVRTTPQVLATIPPPEHLLLVALDFLVDDVAALFDGGKGKRGRKKTSTRGNSKILHIGSLTKASQPHSRAVTTTSPHGQPPPPPYSRSPLPHERLVNRRLMLAPASEDFDTNGTGASIVEV</sequence>
<accession>A0AAD7GKS1</accession>
<dbReference type="Proteomes" id="UP001221757">
    <property type="component" value="Unassembled WGS sequence"/>
</dbReference>
<gene>
    <name evidence="2" type="ORF">B0H17DRAFT_1049426</name>
</gene>
<evidence type="ECO:0000313" key="3">
    <source>
        <dbReference type="Proteomes" id="UP001221757"/>
    </source>
</evidence>
<feature type="compositionally biased region" description="Polar residues" evidence="1">
    <location>
        <begin position="349"/>
        <end position="359"/>
    </location>
</feature>
<evidence type="ECO:0000256" key="1">
    <source>
        <dbReference type="SAM" id="MobiDB-lite"/>
    </source>
</evidence>
<feature type="region of interest" description="Disordered" evidence="1">
    <location>
        <begin position="348"/>
        <end position="379"/>
    </location>
</feature>
<keyword evidence="3" id="KW-1185">Reference proteome</keyword>